<dbReference type="VEuPathDB" id="ToxoDB:BESB_023160"/>
<feature type="compositionally biased region" description="Basic and acidic residues" evidence="1">
    <location>
        <begin position="2812"/>
        <end position="2824"/>
    </location>
</feature>
<feature type="compositionally biased region" description="Gly residues" evidence="1">
    <location>
        <begin position="2145"/>
        <end position="2154"/>
    </location>
</feature>
<feature type="region of interest" description="Disordered" evidence="1">
    <location>
        <begin position="684"/>
        <end position="758"/>
    </location>
</feature>
<feature type="compositionally biased region" description="Basic and acidic residues" evidence="1">
    <location>
        <begin position="1911"/>
        <end position="1920"/>
    </location>
</feature>
<feature type="compositionally biased region" description="Low complexity" evidence="1">
    <location>
        <begin position="3478"/>
        <end position="3487"/>
    </location>
</feature>
<dbReference type="RefSeq" id="XP_029215833.1">
    <property type="nucleotide sequence ID" value="XM_029361018.1"/>
</dbReference>
<feature type="region of interest" description="Disordered" evidence="1">
    <location>
        <begin position="2241"/>
        <end position="2266"/>
    </location>
</feature>
<feature type="compositionally biased region" description="Low complexity" evidence="1">
    <location>
        <begin position="1055"/>
        <end position="1068"/>
    </location>
</feature>
<feature type="compositionally biased region" description="Basic and acidic residues" evidence="1">
    <location>
        <begin position="1468"/>
        <end position="1478"/>
    </location>
</feature>
<dbReference type="OrthoDB" id="10419859at2759"/>
<feature type="region of interest" description="Disordered" evidence="1">
    <location>
        <begin position="3469"/>
        <end position="3563"/>
    </location>
</feature>
<keyword evidence="3" id="KW-1185">Reference proteome</keyword>
<feature type="compositionally biased region" description="Basic and acidic residues" evidence="1">
    <location>
        <begin position="2570"/>
        <end position="2610"/>
    </location>
</feature>
<feature type="region of interest" description="Disordered" evidence="1">
    <location>
        <begin position="1345"/>
        <end position="1479"/>
    </location>
</feature>
<feature type="region of interest" description="Disordered" evidence="1">
    <location>
        <begin position="2868"/>
        <end position="2902"/>
    </location>
</feature>
<feature type="compositionally biased region" description="Basic and acidic residues" evidence="1">
    <location>
        <begin position="1707"/>
        <end position="1720"/>
    </location>
</feature>
<feature type="compositionally biased region" description="Low complexity" evidence="1">
    <location>
        <begin position="936"/>
        <end position="975"/>
    </location>
</feature>
<feature type="compositionally biased region" description="Basic and acidic residues" evidence="1">
    <location>
        <begin position="3371"/>
        <end position="3401"/>
    </location>
</feature>
<feature type="compositionally biased region" description="Low complexity" evidence="1">
    <location>
        <begin position="43"/>
        <end position="56"/>
    </location>
</feature>
<feature type="region of interest" description="Disordered" evidence="1">
    <location>
        <begin position="43"/>
        <end position="68"/>
    </location>
</feature>
<gene>
    <name evidence="2" type="ORF">BESB_023160</name>
</gene>
<feature type="region of interest" description="Disordered" evidence="1">
    <location>
        <begin position="2279"/>
        <end position="2406"/>
    </location>
</feature>
<feature type="compositionally biased region" description="Basic and acidic residues" evidence="1">
    <location>
        <begin position="1384"/>
        <end position="1395"/>
    </location>
</feature>
<evidence type="ECO:0000313" key="3">
    <source>
        <dbReference type="Proteomes" id="UP000224006"/>
    </source>
</evidence>
<feature type="region of interest" description="Disordered" evidence="1">
    <location>
        <begin position="210"/>
        <end position="241"/>
    </location>
</feature>
<feature type="compositionally biased region" description="Polar residues" evidence="1">
    <location>
        <begin position="3069"/>
        <end position="3084"/>
    </location>
</feature>
<feature type="compositionally biased region" description="Polar residues" evidence="1">
    <location>
        <begin position="2096"/>
        <end position="2110"/>
    </location>
</feature>
<feature type="compositionally biased region" description="Basic and acidic residues" evidence="1">
    <location>
        <begin position="1802"/>
        <end position="1859"/>
    </location>
</feature>
<dbReference type="PANTHER" id="PTHR48125:SF10">
    <property type="entry name" value="OS12G0136300 PROTEIN"/>
    <property type="match status" value="1"/>
</dbReference>
<feature type="compositionally biased region" description="Basic and acidic residues" evidence="1">
    <location>
        <begin position="2785"/>
        <end position="2794"/>
    </location>
</feature>
<feature type="compositionally biased region" description="Low complexity" evidence="1">
    <location>
        <begin position="1175"/>
        <end position="1187"/>
    </location>
</feature>
<evidence type="ECO:0000313" key="2">
    <source>
        <dbReference type="EMBL" id="PFH31824.1"/>
    </source>
</evidence>
<feature type="region of interest" description="Disordered" evidence="1">
    <location>
        <begin position="1573"/>
        <end position="1890"/>
    </location>
</feature>
<feature type="compositionally biased region" description="Basic and acidic residues" evidence="1">
    <location>
        <begin position="2551"/>
        <end position="2562"/>
    </location>
</feature>
<feature type="compositionally biased region" description="Basic and acidic residues" evidence="1">
    <location>
        <begin position="1656"/>
        <end position="1678"/>
    </location>
</feature>
<feature type="compositionally biased region" description="Acidic residues" evidence="1">
    <location>
        <begin position="1113"/>
        <end position="1131"/>
    </location>
</feature>
<name>A0A2A9M3N0_BESBE</name>
<feature type="compositionally biased region" description="Low complexity" evidence="1">
    <location>
        <begin position="226"/>
        <end position="241"/>
    </location>
</feature>
<feature type="region of interest" description="Disordered" evidence="1">
    <location>
        <begin position="339"/>
        <end position="369"/>
    </location>
</feature>
<comment type="caution">
    <text evidence="2">The sequence shown here is derived from an EMBL/GenBank/DDBJ whole genome shotgun (WGS) entry which is preliminary data.</text>
</comment>
<feature type="compositionally biased region" description="Low complexity" evidence="1">
    <location>
        <begin position="2885"/>
        <end position="2902"/>
    </location>
</feature>
<feature type="region of interest" description="Disordered" evidence="1">
    <location>
        <begin position="3722"/>
        <end position="3742"/>
    </location>
</feature>
<feature type="compositionally biased region" description="Basic and acidic residues" evidence="1">
    <location>
        <begin position="2642"/>
        <end position="2678"/>
    </location>
</feature>
<feature type="compositionally biased region" description="Low complexity" evidence="1">
    <location>
        <begin position="3520"/>
        <end position="3529"/>
    </location>
</feature>
<feature type="compositionally biased region" description="Basic and acidic residues" evidence="1">
    <location>
        <begin position="2443"/>
        <end position="2455"/>
    </location>
</feature>
<feature type="compositionally biased region" description="Basic and acidic residues" evidence="1">
    <location>
        <begin position="1345"/>
        <end position="1354"/>
    </location>
</feature>
<protein>
    <submittedName>
        <fullName evidence="2">Uncharacterized protein</fullName>
    </submittedName>
</protein>
<reference evidence="2 3" key="1">
    <citation type="submission" date="2017-09" db="EMBL/GenBank/DDBJ databases">
        <title>Genome sequencing of Besnoitia besnoiti strain Bb-Ger1.</title>
        <authorList>
            <person name="Schares G."/>
            <person name="Venepally P."/>
            <person name="Lorenzi H.A."/>
        </authorList>
    </citation>
    <scope>NUCLEOTIDE SEQUENCE [LARGE SCALE GENOMIC DNA]</scope>
    <source>
        <strain evidence="2 3">Bb-Ger1</strain>
    </source>
</reference>
<feature type="region of interest" description="Disordered" evidence="1">
    <location>
        <begin position="405"/>
        <end position="444"/>
    </location>
</feature>
<feature type="compositionally biased region" description="Low complexity" evidence="1">
    <location>
        <begin position="210"/>
        <end position="219"/>
    </location>
</feature>
<feature type="compositionally biased region" description="Basic and acidic residues" evidence="1">
    <location>
        <begin position="2056"/>
        <end position="2068"/>
    </location>
</feature>
<feature type="compositionally biased region" description="Polar residues" evidence="1">
    <location>
        <begin position="2283"/>
        <end position="2300"/>
    </location>
</feature>
<dbReference type="EMBL" id="NWUJ01000013">
    <property type="protein sequence ID" value="PFH31824.1"/>
    <property type="molecule type" value="Genomic_DNA"/>
</dbReference>
<sequence>MQSELFAGVRRGPKPLCSSSNLAGESDVKQLAKHAFLSALQVTSRPSSRSQSAAPTCASGAGSLPPSMRPLQLQRALSATLPEGVRHKAHMPSASRVAAKGGTALRRMSQGPLSSPSVLSCSYPSPVPSPPAPVLSLPPAGSFAPSVFAPIRQHARTVDILPCGAADAREEEPRTRQKSPFSFFPCSLSSAHCVEKHSLSSAPRASCLFGSRSGSPPSRLSERLTSSSAPSSEADNSPDDAGSIPLPSSPFCCSSRATSSNTHSDTGCDDAFCSREKEACRPVCVPGRGEGLGGCAWARQSAGRDGDRAEGNSSDSKWCTREKAIAEVISRIREHRKIGRERRKREDPFFSSASSLKKADQDAAEKPPYAGAHLRSLRVNRAGTYYEDWERRRQEAAMDRLLTRARGKAGQEARQQSNELPETQAANAGSPPSPSHAQPAQVTQEVARGRDLHMGPASPPREKSIADLEAGDRAGETVCAAMSFDFCATFSFQLASPAPPSSALETAAAAEIPSLLELKGGSTPLGLGDSAKLDCVDEAVRGGCGSSTVDEDPSRHSLERSPKKTACCLAKLLESDLCSPLSIKSVHASSSSFCHHPSFFLPVSPASCVTVAASPPSSMLALSSSSLPRADLGCAAGEPGQGHTPAVCRGGSSLSYCVDAVAPVRTVTENARSEKLTLLSVSLPPRPIAPAATPQSPSADAVSPSSSRRDAPLPTLSVSACGLSRKSTAETEVATSRDSGRTSTGLAGGGRGLGSISSDASSSLSSVALFSEQAAEGAAAADASDSLLPVERANELASPRSPLALCASPRAGDLSSSSSPEATGAERNAEPKEETYTVPSVAGRQAGLRRSELPSSPSLLSPGAPSWAAVAQTDAEDESDPPSVSPRSEDSLSCPVCPSPCAPGCVASASLLDSPSALVVLVSPASSPSPTGPVASSSPLSSHVLSPLPLSSRSSSGPLDCSRSLDAAVASARAPISPPGPSGSPPPASSSPVSSECFASSRSADSALPVERRFSVCVALALSLPRCKASSSDSGARLPSLPSSPEVSARLEPEVPSVDLSPLSSVSPAGCPAPPSCQAAQKIREPQQQTRGDCVEQGGVSWLPKAGSGGRDEELDLQPDEEDVPAPEQDQESPFALAPWPVSPGSPSSPCGAPEESPEAVFEQESGFGSFPNDAAESSGSEEAMSAPTVLSHICRSVATPLLGVSGASPVPSPPLPLSPASRTSCRPPSPTWLASPARSFSLCSSPLFSCLPSSFPSAFLRESSENGEERKASSSGSDAASEDRCRCVSEGDDNAQAAGDDETAFLSFFLPEASPLLSQLGAQTLGAVSSLLVFPASAYDVRPERAADAEPRPPSRATAALPAEQPSSIRPFSDACQSALVPEARHSNQERTQDAGDTSKNSLDESEEEREESVGDFSYVVLEEGMEGWLRPGETAEGLDSPAEEIQRREEPCAATVEEGSSETQNEEGHPSEEESKAFASEVGALNGLRNTALAGTEAVARLSPGNRMASTCSDSPRGDYLSCAASASVNLSSSRRETLEEVSAAAAGCPPPVATSACFLRLLRGIKTGKKPRENVEEEDRSGEPTELLGQEEVTELGREGRVEPAAHVEEAAKNEANSEGEEKADGLQTRGGNTSCRISAGGDTGDREEEVCKDEKDHSENERSPARDEDREAPRGPRGGGDMQLPAEAATMPAEKTAEQPTENARDTDKREQHAEQEAEELSGTPQDAASNPLEEKSEIWRNDDLAAHAGDEEALEDRHTGETEDAKLPGSDAEIHPTLEAEPPATCEGLPSATSSPADRHETAAVAADETHSMGEADKEGLSHKEREENSRSGEAMVVRKEEERGDDPNHEEQRLSVARTAELSAAPVSQWASSTPAPGSPCGTEQKIEELERVIFSFQLVGSEESETREVKDSATLEAGSINCKRRKINAQNRSKVRAPRLVLKPRIEGAKNRDEGRGNQDERGVAEQQHAQTQAGNDQGDAGGESEAAANQGVNKRQEEEARGEQDGKLPPQEGERNEQAEQIEEKAEPGNAQPEDERRDSGDEVGGEMTRKESEPEREVQATRAQQHGGNGGGDKETEDTTQTREGPPSSSAQAAESDNSAESGDFIVAQRARTEREKSSAGAVVQRRFLTERKGENGGNVSGGGSETRDGSGRGRGEKELVSSVENKEDGETAEKLSETFSEDQSTRVDDPNEEEGRRREEERKRGREVGEEILETTRVPTDEELAFWLGHREDTGGLGGGDVCAPESGVGDETALDGTPFSLAYPLHPGDCLSQDTASFPISHEAGQQQESLPHPPPLSSFPSVHWSGQRGPRSPSPPSSPLGRPREAAEGCVSASLQRESCGGSDAHAPVSSSSHCDTGRPRTDAEREAKRVENGNSLQGEVGAETGESSALPPSAYGDLIEFVREILEKAISNPELVAEVKELLIRRAGEDVKMEQSEAHATRATEPLKSSAGERGEAREAAEKQLGEGHEKEKNRDVGDGETEDAHADRQAAETEPKEERNLQKDASSDGGDKTPAASGEENETAASQKAEIAAPTTKDGDTNRADKLMQHRRGKTAKPEKGVERDVDAAAKKDSAAEKGKTRQEGGQESKGAEVGDAKNAPKTGAEKPDRNEKGRTDCKPRRRVNMQRLEELHRQVFERQRRNRERAEELARDQALKLEKEKALLKRRPAPPRPKAALEKPSSEGLCCRSLSQNHDDQSVASRGSPWGESAEAARKATQRRLPFLSSVQSLASALLNEGGGSRESLKRGKGAEDSGLPSAHAASKPTFTTRRKESPHKEAGNGGKMLPALPACPEFTLLDRRQGNRRTENEIQDAAGSSVARGAPSTQGRSTWDELEDLLNSVEARSAAVGSLEGGVFPDASPSPHPPSAQPLQSFVSPSASPSPLSIAVSSDSGISAYRGGDEPRAVRILRRLEERAFATAVDVLRGLRSSASASSAALFPPLDGVDSTRDCLRVEGTTWEELDLRVSALKPAKTCPSASFLSPQSAQRETKETGYAGRAGKCLVKPSAEATGLREARVAQRAPVAGKGSEEATGSSLVAVFLPPPSTSPAFPRSSSNAAPGNRRSTSRAGARLSELASDAKLRKLERSSGGRSEYNPHGDKNEGAQGERLRQRVMPRTCQVNTLAVRRPEKATRDPSQHRGAPPASLASCPSSSLPAWKPAGVANVKPAPQAHPAKVRPSSSSPSSPARVSVPRRPLSPATVGRAAGARSVSSPLRSRCFSSPLRLSFLAHTGCGVERECERRRKLSKKSEASAAPRDAASAAASASSCALSSSASAKTPREPGVDFCFRPDLRSCLGPQTRRQASLATAQTAKCRASSLNGSSCWASASSAGLTASPAPARAAPRLGAAPSAGGRREPEGERELERGARRSSTTERTRLFSKQGEEWSHACASATAAFADEMQHFHAAERLRQSFSSDAFPPQATHETRSAKLAPLAGLSLQESTAAVSQLHRSPYEVNRRGASAAAERGAPLRHCSSLKQQPRGRSRFSPDTVLHQPPTNASSTRQSSSLYSRRRCASGLSGSEDQARRDKKSRHALRDEAFVCPSPPSRALSPLSFLASSFVSNPPGEAAAIRDSRLQRHVHAREERSQCDDARPFLPELEAEERRELQQAHSFEDEVEHLERKEMNSNRGIRASEQREIENISSAYRRGRSRRAGHLRGEALCTPRASDDDSLPLSPFSFTRIESVMSRIAEMEELTGLRPCGVRSGGHIESERRAADARRA</sequence>
<feature type="compositionally biased region" description="Basic and acidic residues" evidence="1">
    <location>
        <begin position="3143"/>
        <end position="3154"/>
    </location>
</feature>
<feature type="compositionally biased region" description="Low complexity" evidence="1">
    <location>
        <begin position="853"/>
        <end position="866"/>
    </location>
</feature>
<feature type="region of interest" description="Disordered" evidence="1">
    <location>
        <begin position="804"/>
        <end position="894"/>
    </location>
</feature>
<feature type="compositionally biased region" description="Pro residues" evidence="1">
    <location>
        <begin position="976"/>
        <end position="989"/>
    </location>
</feature>
<feature type="region of interest" description="Disordered" evidence="1">
    <location>
        <begin position="3256"/>
        <end position="3275"/>
    </location>
</feature>
<feature type="compositionally biased region" description="Basic and acidic residues" evidence="1">
    <location>
        <begin position="2155"/>
        <end position="2186"/>
    </location>
</feature>
<feature type="compositionally biased region" description="Low complexity" evidence="1">
    <location>
        <begin position="3158"/>
        <end position="3173"/>
    </location>
</feature>
<feature type="compositionally biased region" description="Low complexity" evidence="1">
    <location>
        <begin position="3351"/>
        <end position="3370"/>
    </location>
</feature>
<feature type="compositionally biased region" description="Basic and acidic residues" evidence="1">
    <location>
        <begin position="2193"/>
        <end position="2219"/>
    </location>
</feature>
<feature type="compositionally biased region" description="Basic residues" evidence="1">
    <location>
        <begin position="1929"/>
        <end position="1944"/>
    </location>
</feature>
<feature type="compositionally biased region" description="Basic and acidic residues" evidence="1">
    <location>
        <begin position="3728"/>
        <end position="3742"/>
    </location>
</feature>
<organism evidence="2 3">
    <name type="scientific">Besnoitia besnoiti</name>
    <name type="common">Apicomplexan protozoan</name>
    <dbReference type="NCBI Taxonomy" id="94643"/>
    <lineage>
        <taxon>Eukaryota</taxon>
        <taxon>Sar</taxon>
        <taxon>Alveolata</taxon>
        <taxon>Apicomplexa</taxon>
        <taxon>Conoidasida</taxon>
        <taxon>Coccidia</taxon>
        <taxon>Eucoccidiorida</taxon>
        <taxon>Eimeriorina</taxon>
        <taxon>Sarcocystidae</taxon>
        <taxon>Besnoitia</taxon>
    </lineage>
</organism>
<feature type="compositionally biased region" description="Basic and acidic residues" evidence="1">
    <location>
        <begin position="2758"/>
        <end position="2767"/>
    </location>
</feature>
<proteinExistence type="predicted"/>
<dbReference type="STRING" id="94643.A0A2A9M3N0"/>
<feature type="region of interest" description="Disordered" evidence="1">
    <location>
        <begin position="1026"/>
        <end position="1188"/>
    </location>
</feature>
<feature type="compositionally biased region" description="Low complexity" evidence="1">
    <location>
        <begin position="696"/>
        <end position="706"/>
    </location>
</feature>
<feature type="region of interest" description="Disordered" evidence="1">
    <location>
        <begin position="3351"/>
        <end position="3401"/>
    </location>
</feature>
<dbReference type="Proteomes" id="UP000224006">
    <property type="component" value="Chromosome XII"/>
</dbReference>
<accession>A0A2A9M3N0</accession>
<feature type="compositionally biased region" description="Low complexity" evidence="1">
    <location>
        <begin position="2310"/>
        <end position="2323"/>
    </location>
</feature>
<feature type="compositionally biased region" description="Basic and acidic residues" evidence="1">
    <location>
        <begin position="1737"/>
        <end position="1783"/>
    </location>
</feature>
<dbReference type="KEGG" id="bbes:BESB_023160"/>
<feature type="region of interest" description="Disordered" evidence="1">
    <location>
        <begin position="3026"/>
        <end position="3049"/>
    </location>
</feature>
<feature type="compositionally biased region" description="Basic and acidic residues" evidence="1">
    <location>
        <begin position="2464"/>
        <end position="2525"/>
    </location>
</feature>
<feature type="region of interest" description="Disordered" evidence="1">
    <location>
        <begin position="922"/>
        <end position="996"/>
    </location>
</feature>
<feature type="region of interest" description="Disordered" evidence="1">
    <location>
        <begin position="1263"/>
        <end position="1297"/>
    </location>
</feature>
<feature type="compositionally biased region" description="Low complexity" evidence="1">
    <location>
        <begin position="1138"/>
        <end position="1155"/>
    </location>
</feature>
<feature type="compositionally biased region" description="Basic and acidic residues" evidence="1">
    <location>
        <begin position="1951"/>
        <end position="1971"/>
    </location>
</feature>
<feature type="compositionally biased region" description="Basic and acidic residues" evidence="1">
    <location>
        <begin position="2618"/>
        <end position="2633"/>
    </location>
</feature>
<feature type="region of interest" description="Disordered" evidence="1">
    <location>
        <begin position="1"/>
        <end position="21"/>
    </location>
</feature>
<dbReference type="PANTHER" id="PTHR48125">
    <property type="entry name" value="LP07818P1"/>
    <property type="match status" value="1"/>
</dbReference>
<feature type="region of interest" description="Disordered" evidence="1">
    <location>
        <begin position="1204"/>
        <end position="1233"/>
    </location>
</feature>
<feature type="region of interest" description="Disordered" evidence="1">
    <location>
        <begin position="1908"/>
        <end position="2221"/>
    </location>
</feature>
<feature type="compositionally biased region" description="Basic and acidic residues" evidence="1">
    <location>
        <begin position="3094"/>
        <end position="3127"/>
    </location>
</feature>
<feature type="compositionally biased region" description="Basic and acidic residues" evidence="1">
    <location>
        <begin position="1263"/>
        <end position="1273"/>
    </location>
</feature>
<feature type="compositionally biased region" description="Polar residues" evidence="1">
    <location>
        <begin position="413"/>
        <end position="427"/>
    </location>
</feature>
<feature type="compositionally biased region" description="Basic and acidic residues" evidence="1">
    <location>
        <begin position="2368"/>
        <end position="2384"/>
    </location>
</feature>
<feature type="compositionally biased region" description="Basic and acidic residues" evidence="1">
    <location>
        <begin position="1598"/>
        <end position="1616"/>
    </location>
</feature>
<feature type="compositionally biased region" description="Low complexity" evidence="1">
    <location>
        <begin position="3193"/>
        <end position="3216"/>
    </location>
</feature>
<feature type="region of interest" description="Disordered" evidence="1">
    <location>
        <begin position="3063"/>
        <end position="3225"/>
    </location>
</feature>
<feature type="compositionally biased region" description="Basic and acidic residues" evidence="1">
    <location>
        <begin position="2002"/>
        <end position="2035"/>
    </location>
</feature>
<feature type="region of interest" description="Disordered" evidence="1">
    <location>
        <begin position="2443"/>
        <end position="2733"/>
    </location>
</feature>
<evidence type="ECO:0000256" key="1">
    <source>
        <dbReference type="SAM" id="MobiDB-lite"/>
    </source>
</evidence>
<feature type="region of interest" description="Disordered" evidence="1">
    <location>
        <begin position="2750"/>
        <end position="2845"/>
    </location>
</feature>
<dbReference type="GeneID" id="40307376"/>